<evidence type="ECO:0000313" key="2">
    <source>
        <dbReference type="Proteomes" id="UP000724874"/>
    </source>
</evidence>
<evidence type="ECO:0000313" key="1">
    <source>
        <dbReference type="EMBL" id="KAF8895727.1"/>
    </source>
</evidence>
<organism evidence="1 2">
    <name type="scientific">Gymnopilus junonius</name>
    <name type="common">Spectacular rustgill mushroom</name>
    <name type="synonym">Gymnopilus spectabilis subsp. junonius</name>
    <dbReference type="NCBI Taxonomy" id="109634"/>
    <lineage>
        <taxon>Eukaryota</taxon>
        <taxon>Fungi</taxon>
        <taxon>Dikarya</taxon>
        <taxon>Basidiomycota</taxon>
        <taxon>Agaricomycotina</taxon>
        <taxon>Agaricomycetes</taxon>
        <taxon>Agaricomycetidae</taxon>
        <taxon>Agaricales</taxon>
        <taxon>Agaricineae</taxon>
        <taxon>Hymenogastraceae</taxon>
        <taxon>Gymnopilus</taxon>
    </lineage>
</organism>
<protein>
    <recommendedName>
        <fullName evidence="3">Serum paraoxonase/arylesterase</fullName>
    </recommendedName>
</protein>
<gene>
    <name evidence="1" type="ORF">CPB84DRAFT_1782310</name>
</gene>
<dbReference type="OrthoDB" id="5307922at2759"/>
<dbReference type="Proteomes" id="UP000724874">
    <property type="component" value="Unassembled WGS sequence"/>
</dbReference>
<dbReference type="Gene3D" id="2.120.10.30">
    <property type="entry name" value="TolB, C-terminal domain"/>
    <property type="match status" value="1"/>
</dbReference>
<accession>A0A9P5TLV7</accession>
<proteinExistence type="predicted"/>
<evidence type="ECO:0008006" key="3">
    <source>
        <dbReference type="Google" id="ProtNLM"/>
    </source>
</evidence>
<sequence length="392" mass="42212">MDKLASIALNSLVVLLALAGGFYQLYLKSLLSTFGYFPDRRIQPTGNENCKAIPELQACEKLVIHQPTGLVYLACSTPDSRAHWIPTVNQLNATGASNKDYVAVYNPSTSHVTRLATPDFNNGRGLSLHGMDVVASASDPDIIFIYLVNHRVPIGDKSAKEVGADSVIEIFQTTVGGRALEHIKTVEDPIIIAPNDVIGSADGESFYFTNDHGSRVGFSRHFELLGQKHSSVGYCHIESGCKYALSKTHSSNGIASAPNGTLYVGDCISGGITILEKQVDDTLVVTDSIKTEYVLDNLAVDADGQLWAAAIPKVVLAVKHMRNPKSPSPSAAYRISINTGVNAFYGEKYRVEKAFEDNGSLMSGITSAGYDSERKILFMHGIASPHMVVCSA</sequence>
<dbReference type="InterPro" id="IPR051288">
    <property type="entry name" value="Serum_paraoxonase/arylesterase"/>
</dbReference>
<dbReference type="PANTHER" id="PTHR11799:SF12">
    <property type="entry name" value="PARAOXONASE-RELATED"/>
    <property type="match status" value="1"/>
</dbReference>
<dbReference type="SUPFAM" id="SSF63829">
    <property type="entry name" value="Calcium-dependent phosphotriesterase"/>
    <property type="match status" value="1"/>
</dbReference>
<keyword evidence="2" id="KW-1185">Reference proteome</keyword>
<dbReference type="EMBL" id="JADNYJ010000061">
    <property type="protein sequence ID" value="KAF8895727.1"/>
    <property type="molecule type" value="Genomic_DNA"/>
</dbReference>
<dbReference type="InterPro" id="IPR011042">
    <property type="entry name" value="6-blade_b-propeller_TolB-like"/>
</dbReference>
<dbReference type="PANTHER" id="PTHR11799">
    <property type="entry name" value="PARAOXONASE"/>
    <property type="match status" value="1"/>
</dbReference>
<name>A0A9P5TLV7_GYMJU</name>
<dbReference type="AlphaFoldDB" id="A0A9P5TLV7"/>
<reference evidence="1" key="1">
    <citation type="submission" date="2020-11" db="EMBL/GenBank/DDBJ databases">
        <authorList>
            <consortium name="DOE Joint Genome Institute"/>
            <person name="Ahrendt S."/>
            <person name="Riley R."/>
            <person name="Andreopoulos W."/>
            <person name="LaButti K."/>
            <person name="Pangilinan J."/>
            <person name="Ruiz-duenas F.J."/>
            <person name="Barrasa J.M."/>
            <person name="Sanchez-Garcia M."/>
            <person name="Camarero S."/>
            <person name="Miyauchi S."/>
            <person name="Serrano A."/>
            <person name="Linde D."/>
            <person name="Babiker R."/>
            <person name="Drula E."/>
            <person name="Ayuso-Fernandez I."/>
            <person name="Pacheco R."/>
            <person name="Padilla G."/>
            <person name="Ferreira P."/>
            <person name="Barriuso J."/>
            <person name="Kellner H."/>
            <person name="Castanera R."/>
            <person name="Alfaro M."/>
            <person name="Ramirez L."/>
            <person name="Pisabarro A.G."/>
            <person name="Kuo A."/>
            <person name="Tritt A."/>
            <person name="Lipzen A."/>
            <person name="He G."/>
            <person name="Yan M."/>
            <person name="Ng V."/>
            <person name="Cullen D."/>
            <person name="Martin F."/>
            <person name="Rosso M.-N."/>
            <person name="Henrissat B."/>
            <person name="Hibbett D."/>
            <person name="Martinez A.T."/>
            <person name="Grigoriev I.V."/>
        </authorList>
    </citation>
    <scope>NUCLEOTIDE SEQUENCE</scope>
    <source>
        <strain evidence="1">AH 44721</strain>
    </source>
</reference>
<comment type="caution">
    <text evidence="1">The sequence shown here is derived from an EMBL/GenBank/DDBJ whole genome shotgun (WGS) entry which is preliminary data.</text>
</comment>